<organism evidence="1 2">
    <name type="scientific">Parasutterella excrementihominis YIT 11859</name>
    <dbReference type="NCBI Taxonomy" id="762966"/>
    <lineage>
        <taxon>Bacteria</taxon>
        <taxon>Pseudomonadati</taxon>
        <taxon>Pseudomonadota</taxon>
        <taxon>Betaproteobacteria</taxon>
        <taxon>Burkholderiales</taxon>
        <taxon>Sutterellaceae</taxon>
        <taxon>Parasutterella</taxon>
    </lineage>
</organism>
<evidence type="ECO:0000313" key="2">
    <source>
        <dbReference type="Proteomes" id="UP000005156"/>
    </source>
</evidence>
<name>F3QJB8_9BURK</name>
<accession>F3QJB8</accession>
<gene>
    <name evidence="1" type="ORF">HMPREF9439_01019</name>
</gene>
<protein>
    <submittedName>
        <fullName evidence="1">Conserved domain protein</fullName>
    </submittedName>
</protein>
<sequence>MRIYRIKEEEVLRLTAEGYEDLYGESISEWFNWVNESADPDEVRKATLKAWGLLKRNSDLTGEQSNREEWKYEL</sequence>
<comment type="caution">
    <text evidence="1">The sequence shown here is derived from an EMBL/GenBank/DDBJ whole genome shotgun (WGS) entry which is preliminary data.</text>
</comment>
<dbReference type="eggNOG" id="ENOG502ZKM0">
    <property type="taxonomic scope" value="Bacteria"/>
</dbReference>
<proteinExistence type="predicted"/>
<evidence type="ECO:0000313" key="1">
    <source>
        <dbReference type="EMBL" id="EGG55766.1"/>
    </source>
</evidence>
<keyword evidence="2" id="KW-1185">Reference proteome</keyword>
<dbReference type="Proteomes" id="UP000005156">
    <property type="component" value="Unassembled WGS sequence"/>
</dbReference>
<dbReference type="AlphaFoldDB" id="F3QJB8"/>
<dbReference type="EMBL" id="AFBP01000022">
    <property type="protein sequence ID" value="EGG55766.1"/>
    <property type="molecule type" value="Genomic_DNA"/>
</dbReference>
<dbReference type="HOGENOM" id="CLU_2697432_0_0_4"/>
<reference evidence="1 2" key="1">
    <citation type="submission" date="2011-02" db="EMBL/GenBank/DDBJ databases">
        <authorList>
            <person name="Weinstock G."/>
            <person name="Sodergren E."/>
            <person name="Clifton S."/>
            <person name="Fulton L."/>
            <person name="Fulton B."/>
            <person name="Courtney L."/>
            <person name="Fronick C."/>
            <person name="Harrison M."/>
            <person name="Strong C."/>
            <person name="Farmer C."/>
            <person name="Delahaunty K."/>
            <person name="Markovic C."/>
            <person name="Hall O."/>
            <person name="Minx P."/>
            <person name="Tomlinson C."/>
            <person name="Mitreva M."/>
            <person name="Hou S."/>
            <person name="Chen J."/>
            <person name="Wollam A."/>
            <person name="Pepin K.H."/>
            <person name="Johnson M."/>
            <person name="Bhonagiri V."/>
            <person name="Zhang X."/>
            <person name="Suruliraj S."/>
            <person name="Warren W."/>
            <person name="Chinwalla A."/>
            <person name="Mardis E.R."/>
            <person name="Wilson R.K."/>
        </authorList>
    </citation>
    <scope>NUCLEOTIDE SEQUENCE [LARGE SCALE GENOMIC DNA]</scope>
    <source>
        <strain evidence="1 2">YIT 11859</strain>
    </source>
</reference>